<sequence>MPEVYKFGGASIQDADAIRRLGELLTRHDLRPRALVVSAMGKTTNALEALLDAARSDDTHAYRERLEAIRQAHLRTAEALSARTPPLPPPWNGCSMT</sequence>
<protein>
    <recommendedName>
        <fullName evidence="1">Aspartate/glutamate/uridylate kinase domain-containing protein</fullName>
    </recommendedName>
</protein>
<proteinExistence type="predicted"/>
<dbReference type="Pfam" id="PF00696">
    <property type="entry name" value="AA_kinase"/>
    <property type="match status" value="1"/>
</dbReference>
<evidence type="ECO:0000313" key="2">
    <source>
        <dbReference type="EMBL" id="RUA22971.1"/>
    </source>
</evidence>
<accession>A0A3S0R5D3</accession>
<comment type="caution">
    <text evidence="2">The sequence shown here is derived from an EMBL/GenBank/DDBJ whole genome shotgun (WGS) entry which is preliminary data.</text>
</comment>
<dbReference type="InterPro" id="IPR001048">
    <property type="entry name" value="Asp/Glu/Uridylate_kinase"/>
</dbReference>
<dbReference type="AlphaFoldDB" id="A0A3S0R5D3"/>
<dbReference type="SUPFAM" id="SSF53633">
    <property type="entry name" value="Carbamate kinase-like"/>
    <property type="match status" value="1"/>
</dbReference>
<dbReference type="InterPro" id="IPR036393">
    <property type="entry name" value="AceGlu_kinase-like_sf"/>
</dbReference>
<name>A0A3S0R5D3_9GAMM</name>
<dbReference type="Gene3D" id="3.40.1160.10">
    <property type="entry name" value="Acetylglutamate kinase-like"/>
    <property type="match status" value="1"/>
</dbReference>
<evidence type="ECO:0000259" key="1">
    <source>
        <dbReference type="Pfam" id="PF00696"/>
    </source>
</evidence>
<dbReference type="EMBL" id="RXHI01000005">
    <property type="protein sequence ID" value="RUA22971.1"/>
    <property type="molecule type" value="Genomic_DNA"/>
</dbReference>
<organism evidence="2">
    <name type="scientific">Billgrantia gudaonensis</name>
    <dbReference type="NCBI Taxonomy" id="376427"/>
    <lineage>
        <taxon>Bacteria</taxon>
        <taxon>Pseudomonadati</taxon>
        <taxon>Pseudomonadota</taxon>
        <taxon>Gammaproteobacteria</taxon>
        <taxon>Oceanospirillales</taxon>
        <taxon>Halomonadaceae</taxon>
        <taxon>Billgrantia</taxon>
    </lineage>
</organism>
<feature type="domain" description="Aspartate/glutamate/uridylate kinase" evidence="1">
    <location>
        <begin position="4"/>
        <end position="83"/>
    </location>
</feature>
<reference evidence="2" key="1">
    <citation type="submission" date="2018-12" db="EMBL/GenBank/DDBJ databases">
        <authorList>
            <person name="Jadhav K."/>
            <person name="Kushwaha B."/>
            <person name="Jadhav I."/>
        </authorList>
    </citation>
    <scope>NUCLEOTIDE SEQUENCE [LARGE SCALE GENOMIC DNA]</scope>
    <source>
        <strain evidence="2">SBS 10</strain>
    </source>
</reference>
<gene>
    <name evidence="2" type="ORF">DSL92_02090</name>
</gene>